<dbReference type="Gene3D" id="1.25.40.10">
    <property type="entry name" value="Tetratricopeptide repeat domain"/>
    <property type="match status" value="1"/>
</dbReference>
<dbReference type="PANTHER" id="PTHR43681:SF1">
    <property type="entry name" value="SARCALUMENIN"/>
    <property type="match status" value="1"/>
</dbReference>
<dbReference type="InterPro" id="IPR019734">
    <property type="entry name" value="TPR_rpt"/>
</dbReference>
<evidence type="ECO:0000313" key="4">
    <source>
        <dbReference type="Proteomes" id="UP001519293"/>
    </source>
</evidence>
<proteinExistence type="predicted"/>
<evidence type="ECO:0000256" key="2">
    <source>
        <dbReference type="SAM" id="Coils"/>
    </source>
</evidence>
<feature type="coiled-coil region" evidence="2">
    <location>
        <begin position="421"/>
        <end position="448"/>
    </location>
</feature>
<sequence length="712" mass="84218">MTIDKQLNSKQYYLTLINEREDRHPIELLGELYMEEQKKELSDLAYIRFSQGEIYFHNRDYEAAIFKWENISNELEPWAKKNMADAYFELDLLSTAEGIYQEIHTDSEVLRTEVLLQQFSICVQQGKLELAIDFIKQAVSLNPDYADVTEIARLFFEEYQDWNNAVQLAIDESVRTKQMHWFDILHTYVVKDKTKKMEPGCFNEVLIQLSALDLARFEALTASFWNSYKNSEHYFSWLKEMNYILLNINKTSTHEFRELSKLFHDTYIDLINGKYLIREISHLIPTHLVNWSKITDDRYALLASTSLLAWNELFMTEIELEVVKKAENTLFHSTKSSDGLERAYELFDTIMNWAKKNGVELGVQHRESMKETIGINDQDPFSNQDIEQITKVHHSIRKTIKYLLEKRVEKENNLIESIKWNEDMMTKLKGATNQLSDLEEEKIRVIQRSFRNMKDGTRNKLSEEIPTLLKSCSSHITEESDFGKLSLKLNDEMNHKIHLYIEETVLPGLQLEFHNWIAEAGKELEYSQSFLNEMSAGFNDLYGEEALKLDCDFKLLDDWQRDANRMTMGSIQLGSMNILLRFTPAQFLMKSAGKLFNALPQNKTFIHQKYKQFIENEDYSHVSEEVFNQLIQPFELFDRALERDMKLFFKNPFIVLSEKMDEANRENEMNRQDLQEIRINPEIYRDPLTLFQLKLRQYEWMTHASERVENSY</sequence>
<accession>A0ABS4RF39</accession>
<comment type="caution">
    <text evidence="3">The sequence shown here is derived from an EMBL/GenBank/DDBJ whole genome shotgun (WGS) entry which is preliminary data.</text>
</comment>
<name>A0ABS4RF39_9BACI</name>
<keyword evidence="2" id="KW-0175">Coiled coil</keyword>
<reference evidence="3 4" key="1">
    <citation type="submission" date="2021-03" db="EMBL/GenBank/DDBJ databases">
        <title>Genomic Encyclopedia of Type Strains, Phase IV (KMG-IV): sequencing the most valuable type-strain genomes for metagenomic binning, comparative biology and taxonomic classification.</title>
        <authorList>
            <person name="Goeker M."/>
        </authorList>
    </citation>
    <scope>NUCLEOTIDE SEQUENCE [LARGE SCALE GENOMIC DNA]</scope>
    <source>
        <strain evidence="3 4">DSM 26675</strain>
    </source>
</reference>
<dbReference type="Proteomes" id="UP001519293">
    <property type="component" value="Unassembled WGS sequence"/>
</dbReference>
<evidence type="ECO:0000256" key="1">
    <source>
        <dbReference type="PROSITE-ProRule" id="PRU00339"/>
    </source>
</evidence>
<dbReference type="PANTHER" id="PTHR43681">
    <property type="entry name" value="TRANSMEMBRANE GTPASE FZO"/>
    <property type="match status" value="1"/>
</dbReference>
<dbReference type="PROSITE" id="PS50005">
    <property type="entry name" value="TPR"/>
    <property type="match status" value="1"/>
</dbReference>
<evidence type="ECO:0000313" key="3">
    <source>
        <dbReference type="EMBL" id="MBP2241001.1"/>
    </source>
</evidence>
<keyword evidence="4" id="KW-1185">Reference proteome</keyword>
<dbReference type="EMBL" id="JAGIKZ010000006">
    <property type="protein sequence ID" value="MBP2241001.1"/>
    <property type="molecule type" value="Genomic_DNA"/>
</dbReference>
<organism evidence="3 4">
    <name type="scientific">Cytobacillus eiseniae</name>
    <dbReference type="NCBI Taxonomy" id="762947"/>
    <lineage>
        <taxon>Bacteria</taxon>
        <taxon>Bacillati</taxon>
        <taxon>Bacillota</taxon>
        <taxon>Bacilli</taxon>
        <taxon>Bacillales</taxon>
        <taxon>Bacillaceae</taxon>
        <taxon>Cytobacillus</taxon>
    </lineage>
</organism>
<dbReference type="InterPro" id="IPR011990">
    <property type="entry name" value="TPR-like_helical_dom_sf"/>
</dbReference>
<dbReference type="RefSeq" id="WP_066400750.1">
    <property type="nucleotide sequence ID" value="NZ_JAGIKZ010000006.1"/>
</dbReference>
<feature type="repeat" description="TPR" evidence="1">
    <location>
        <begin position="112"/>
        <end position="145"/>
    </location>
</feature>
<dbReference type="SUPFAM" id="SSF48452">
    <property type="entry name" value="TPR-like"/>
    <property type="match status" value="1"/>
</dbReference>
<protein>
    <submittedName>
        <fullName evidence="3">Tetratricopeptide (TPR) repeat protein</fullName>
    </submittedName>
</protein>
<dbReference type="InterPro" id="IPR051943">
    <property type="entry name" value="TRAFAC_Dynamin-like_GTPase"/>
</dbReference>
<gene>
    <name evidence="3" type="ORF">J2Z40_001561</name>
</gene>
<keyword evidence="1" id="KW-0802">TPR repeat</keyword>